<comment type="similarity">
    <text evidence="2">Belongs to the TBCC family.</text>
</comment>
<feature type="compositionally biased region" description="Basic and acidic residues" evidence="4">
    <location>
        <begin position="90"/>
        <end position="100"/>
    </location>
</feature>
<dbReference type="InterPro" id="IPR016098">
    <property type="entry name" value="CAP/MinC_C"/>
</dbReference>
<accession>A0A0D1CZ25</accession>
<dbReference type="eggNOG" id="KOG2512">
    <property type="taxonomic scope" value="Eukaryota"/>
</dbReference>
<feature type="compositionally biased region" description="Polar residues" evidence="4">
    <location>
        <begin position="120"/>
        <end position="133"/>
    </location>
</feature>
<dbReference type="PANTHER" id="PTHR15139">
    <property type="entry name" value="TUBULIN FOLDING COFACTOR C"/>
    <property type="match status" value="1"/>
</dbReference>
<keyword evidence="3" id="KW-0963">Cytoplasm</keyword>
<dbReference type="GeneID" id="23562437"/>
<dbReference type="PROSITE" id="PS51329">
    <property type="entry name" value="C_CAP_COFACTOR_C"/>
    <property type="match status" value="1"/>
</dbReference>
<dbReference type="GO" id="GO:0007023">
    <property type="term" value="P:post-chaperonin tubulin folding pathway"/>
    <property type="evidence" value="ECO:0007669"/>
    <property type="project" value="InterPro"/>
</dbReference>
<feature type="domain" description="C-CAP/cofactor C-like" evidence="5">
    <location>
        <begin position="178"/>
        <end position="304"/>
    </location>
</feature>
<dbReference type="Pfam" id="PF07986">
    <property type="entry name" value="TBCC"/>
    <property type="match status" value="1"/>
</dbReference>
<evidence type="ECO:0000256" key="3">
    <source>
        <dbReference type="ARBA" id="ARBA00022490"/>
    </source>
</evidence>
<organism evidence="6 7">
    <name type="scientific">Mycosarcoma maydis</name>
    <name type="common">Corn smut fungus</name>
    <name type="synonym">Ustilago maydis</name>
    <dbReference type="NCBI Taxonomy" id="5270"/>
    <lineage>
        <taxon>Eukaryota</taxon>
        <taxon>Fungi</taxon>
        <taxon>Dikarya</taxon>
        <taxon>Basidiomycota</taxon>
        <taxon>Ustilaginomycotina</taxon>
        <taxon>Ustilaginomycetes</taxon>
        <taxon>Ustilaginales</taxon>
        <taxon>Ustilaginaceae</taxon>
        <taxon>Mycosarcoma</taxon>
    </lineage>
</organism>
<dbReference type="OrthoDB" id="194775at2759"/>
<dbReference type="InterPro" id="IPR017901">
    <property type="entry name" value="C-CAP_CF_C-like"/>
</dbReference>
<proteinExistence type="inferred from homology"/>
<protein>
    <recommendedName>
        <fullName evidence="5">C-CAP/cofactor C-like domain-containing protein</fullName>
    </recommendedName>
</protein>
<evidence type="ECO:0000259" key="5">
    <source>
        <dbReference type="PROSITE" id="PS51329"/>
    </source>
</evidence>
<keyword evidence="7" id="KW-1185">Reference proteome</keyword>
<dbReference type="FunCoup" id="A0A0D1CZ25">
    <property type="interactions" value="250"/>
</dbReference>
<dbReference type="VEuPathDB" id="FungiDB:UMAG_01403"/>
<dbReference type="RefSeq" id="XP_011387281.1">
    <property type="nucleotide sequence ID" value="XM_011388979.1"/>
</dbReference>
<reference evidence="6 7" key="1">
    <citation type="journal article" date="2006" name="Nature">
        <title>Insights from the genome of the biotrophic fungal plant pathogen Ustilago maydis.</title>
        <authorList>
            <person name="Kamper J."/>
            <person name="Kahmann R."/>
            <person name="Bolker M."/>
            <person name="Ma L.J."/>
            <person name="Brefort T."/>
            <person name="Saville B.J."/>
            <person name="Banuett F."/>
            <person name="Kronstad J.W."/>
            <person name="Gold S.E."/>
            <person name="Muller O."/>
            <person name="Perlin M.H."/>
            <person name="Wosten H.A."/>
            <person name="de Vries R."/>
            <person name="Ruiz-Herrera J."/>
            <person name="Reynaga-Pena C.G."/>
            <person name="Snetselaar K."/>
            <person name="McCann M."/>
            <person name="Perez-Martin J."/>
            <person name="Feldbrugge M."/>
            <person name="Basse C.W."/>
            <person name="Steinberg G."/>
            <person name="Ibeas J.I."/>
            <person name="Holloman W."/>
            <person name="Guzman P."/>
            <person name="Farman M."/>
            <person name="Stajich J.E."/>
            <person name="Sentandreu R."/>
            <person name="Gonzalez-Prieto J.M."/>
            <person name="Kennell J.C."/>
            <person name="Molina L."/>
            <person name="Schirawski J."/>
            <person name="Mendoza-Mendoza A."/>
            <person name="Greilinger D."/>
            <person name="Munch K."/>
            <person name="Rossel N."/>
            <person name="Scherer M."/>
            <person name="Vranes M."/>
            <person name="Ladendorf O."/>
            <person name="Vincon V."/>
            <person name="Fuchs U."/>
            <person name="Sandrock B."/>
            <person name="Meng S."/>
            <person name="Ho E.C."/>
            <person name="Cahill M.J."/>
            <person name="Boyce K.J."/>
            <person name="Klose J."/>
            <person name="Klosterman S.J."/>
            <person name="Deelstra H.J."/>
            <person name="Ortiz-Castellanos L."/>
            <person name="Li W."/>
            <person name="Sanchez-Alonso P."/>
            <person name="Schreier P.H."/>
            <person name="Hauser-Hahn I."/>
            <person name="Vaupel M."/>
            <person name="Koopmann E."/>
            <person name="Friedrich G."/>
            <person name="Voss H."/>
            <person name="Schluter T."/>
            <person name="Margolis J."/>
            <person name="Platt D."/>
            <person name="Swimmer C."/>
            <person name="Gnirke A."/>
            <person name="Chen F."/>
            <person name="Vysotskaia V."/>
            <person name="Mannhaupt G."/>
            <person name="Guldener U."/>
            <person name="Munsterkotter M."/>
            <person name="Haase D."/>
            <person name="Oesterheld M."/>
            <person name="Mewes H.W."/>
            <person name="Mauceli E.W."/>
            <person name="DeCaprio D."/>
            <person name="Wade C.M."/>
            <person name="Butler J."/>
            <person name="Young S."/>
            <person name="Jaffe D.B."/>
            <person name="Calvo S."/>
            <person name="Nusbaum C."/>
            <person name="Galagan J."/>
            <person name="Birren B.W."/>
        </authorList>
    </citation>
    <scope>NUCLEOTIDE SEQUENCE [LARGE SCALE GENOMIC DNA]</scope>
    <source>
        <strain evidence="7">DSM 14603 / FGSC 9021 / UM521</strain>
    </source>
</reference>
<dbReference type="GO" id="GO:0006457">
    <property type="term" value="P:protein folding"/>
    <property type="evidence" value="ECO:0000318"/>
    <property type="project" value="GO_Central"/>
</dbReference>
<evidence type="ECO:0000313" key="6">
    <source>
        <dbReference type="EMBL" id="KIS71508.1"/>
    </source>
</evidence>
<dbReference type="OMA" id="QAFYTHF"/>
<evidence type="ECO:0000256" key="1">
    <source>
        <dbReference type="ARBA" id="ARBA00004496"/>
    </source>
</evidence>
<dbReference type="GO" id="GO:0007021">
    <property type="term" value="P:tubulin complex assembly"/>
    <property type="evidence" value="ECO:0000318"/>
    <property type="project" value="GO_Central"/>
</dbReference>
<sequence>MASSSSVGNASSADAICAQAFYTHFRAATESLLTQLSTSATSPELLQHALQTYAELSAQFTRAVDSGVLPSHDQRVHKDRLQDISAAMQDKSRALTEQQHHGQKQSKTRGSFAFKRKQPAATSASMPTSTPLSTWKDATANVESLTAEAQLDAAQRRSNHLTISALHETKYTHPAPNPTQAEPPTSVSVDLTNISNSIVDLRPLATTHTIVALQIRNVTCSAIALPPIEGSIMIHTLSNSMLSIPSCHQFRMHLSTNAVVALSTKRASVVTIEGCKRITFVTHNHEPIKVQDFDDLINSEQLKQAGSTDMHANFNVVQHHGPEWLTSRINALITKHQELTTSGFRHDFERCMQLGQQELETDWNA</sequence>
<dbReference type="InterPro" id="IPR012945">
    <property type="entry name" value="Tubulin-bd_cofactor_C_dom"/>
</dbReference>
<evidence type="ECO:0000256" key="2">
    <source>
        <dbReference type="ARBA" id="ARBA00008848"/>
    </source>
</evidence>
<dbReference type="InterPro" id="IPR038397">
    <property type="entry name" value="TBCC_N_sf"/>
</dbReference>
<gene>
    <name evidence="6" type="ORF">UMAG_01403</name>
</gene>
<dbReference type="EMBL" id="CM003141">
    <property type="protein sequence ID" value="KIS71508.1"/>
    <property type="molecule type" value="Genomic_DNA"/>
</dbReference>
<dbReference type="GO" id="GO:0005737">
    <property type="term" value="C:cytoplasm"/>
    <property type="evidence" value="ECO:0000318"/>
    <property type="project" value="GO_Central"/>
</dbReference>
<dbReference type="InterPro" id="IPR027684">
    <property type="entry name" value="TBCC"/>
</dbReference>
<dbReference type="KEGG" id="uma:UMAG_01403"/>
<evidence type="ECO:0000256" key="4">
    <source>
        <dbReference type="SAM" id="MobiDB-lite"/>
    </source>
</evidence>
<evidence type="ECO:0000313" key="7">
    <source>
        <dbReference type="Proteomes" id="UP000000561"/>
    </source>
</evidence>
<dbReference type="Gene3D" id="2.160.20.70">
    <property type="match status" value="1"/>
</dbReference>
<dbReference type="InParanoid" id="A0A0D1CZ25"/>
<comment type="subcellular location">
    <subcellularLocation>
        <location evidence="1">Cytoplasm</location>
    </subcellularLocation>
</comment>
<dbReference type="AlphaFoldDB" id="A0A0D1CZ25"/>
<dbReference type="Proteomes" id="UP000000561">
    <property type="component" value="Chromosome 2"/>
</dbReference>
<dbReference type="PANTHER" id="PTHR15139:SF0">
    <property type="entry name" value="TUBULIN-SPECIFIC CHAPERONE C"/>
    <property type="match status" value="1"/>
</dbReference>
<name>A0A0D1CZ25_MYCMD</name>
<dbReference type="Gene3D" id="1.20.58.1250">
    <property type="entry name" value="Tubulin Binding Cofactor C, N-terminal domain"/>
    <property type="match status" value="1"/>
</dbReference>
<dbReference type="STRING" id="237631.A0A0D1CZ25"/>
<feature type="region of interest" description="Disordered" evidence="4">
    <location>
        <begin position="89"/>
        <end position="134"/>
    </location>
</feature>